<dbReference type="EMBL" id="JAENIJ010000023">
    <property type="protein sequence ID" value="MBK1883569.1"/>
    <property type="molecule type" value="Genomic_DNA"/>
</dbReference>
<keyword evidence="2" id="KW-1185">Reference proteome</keyword>
<dbReference type="Proteomes" id="UP000603141">
    <property type="component" value="Unassembled WGS sequence"/>
</dbReference>
<proteinExistence type="predicted"/>
<dbReference type="PANTHER" id="PTHR42194:SF1">
    <property type="entry name" value="UPF0276 PROTEIN HI_1600"/>
    <property type="match status" value="1"/>
</dbReference>
<dbReference type="PANTHER" id="PTHR42194">
    <property type="entry name" value="UPF0276 PROTEIN HI_1600"/>
    <property type="match status" value="1"/>
</dbReference>
<accession>A0A934SCW1</accession>
<name>A0A934SCW1_9BACT</name>
<dbReference type="RefSeq" id="WP_200271842.1">
    <property type="nucleotide sequence ID" value="NZ_JAENIJ010000023.1"/>
</dbReference>
<dbReference type="SUPFAM" id="SSF51658">
    <property type="entry name" value="Xylose isomerase-like"/>
    <property type="match status" value="1"/>
</dbReference>
<evidence type="ECO:0000313" key="1">
    <source>
        <dbReference type="EMBL" id="MBK1883569.1"/>
    </source>
</evidence>
<dbReference type="NCBIfam" id="NF003818">
    <property type="entry name" value="PRK05409.1"/>
    <property type="match status" value="1"/>
</dbReference>
<protein>
    <submittedName>
        <fullName evidence="1">DUF692 domain-containing protein</fullName>
    </submittedName>
</protein>
<reference evidence="1" key="1">
    <citation type="submission" date="2021-01" db="EMBL/GenBank/DDBJ databases">
        <title>Modified the classification status of verrucomicrobia.</title>
        <authorList>
            <person name="Feng X."/>
        </authorList>
    </citation>
    <scope>NUCLEOTIDE SEQUENCE</scope>
    <source>
        <strain evidence="1">KCTC 22041</strain>
    </source>
</reference>
<comment type="caution">
    <text evidence="1">The sequence shown here is derived from an EMBL/GenBank/DDBJ whole genome shotgun (WGS) entry which is preliminary data.</text>
</comment>
<gene>
    <name evidence="1" type="ORF">JIN85_14185</name>
</gene>
<dbReference type="Pfam" id="PF05114">
    <property type="entry name" value="MbnB_TglH_ChrH"/>
    <property type="match status" value="1"/>
</dbReference>
<dbReference type="Gene3D" id="3.20.20.150">
    <property type="entry name" value="Divalent-metal-dependent TIM barrel enzymes"/>
    <property type="match status" value="1"/>
</dbReference>
<dbReference type="AlphaFoldDB" id="A0A934SCW1"/>
<dbReference type="InterPro" id="IPR036237">
    <property type="entry name" value="Xyl_isomerase-like_sf"/>
</dbReference>
<evidence type="ECO:0000313" key="2">
    <source>
        <dbReference type="Proteomes" id="UP000603141"/>
    </source>
</evidence>
<sequence length="288" mass="32944">MAHPRFTNGFELGIGIGLRVPHYDHILSEKPAVAWFEIISENYMVDGGRPLEVLDQILEQYQVVQHGVGLYPGNHEGLDFEHLKRLKTLAGRTKTPWFSDHLCWGSVDGTFSHDLLPLPYTMESARKVAANLRIAQDFMELPLAVENVSSYVEFHQSEMTEWEFLTEVVEMADVGILLDVNNIHVSSINHGFDAMEYVNFIPAERVTQMHIAGHSKYERFIIDTHDHPVVDPVWKLYARAIERCGATATLLEWDAKIPSFDEVWSEAKKACNYWDHVPQITYLHETVA</sequence>
<organism evidence="1 2">
    <name type="scientific">Luteolibacter pohnpeiensis</name>
    <dbReference type="NCBI Taxonomy" id="454153"/>
    <lineage>
        <taxon>Bacteria</taxon>
        <taxon>Pseudomonadati</taxon>
        <taxon>Verrucomicrobiota</taxon>
        <taxon>Verrucomicrobiia</taxon>
        <taxon>Verrucomicrobiales</taxon>
        <taxon>Verrucomicrobiaceae</taxon>
        <taxon>Luteolibacter</taxon>
    </lineage>
</organism>
<dbReference type="InterPro" id="IPR007801">
    <property type="entry name" value="MbnB/TglH/ChrH"/>
</dbReference>